<gene>
    <name evidence="1" type="ORF">QEH52_08630</name>
</gene>
<dbReference type="Pfam" id="PF05258">
    <property type="entry name" value="DciA"/>
    <property type="match status" value="1"/>
</dbReference>
<keyword evidence="2" id="KW-1185">Reference proteome</keyword>
<protein>
    <submittedName>
        <fullName evidence="1">DUF721 domain-containing protein</fullName>
    </submittedName>
</protein>
<dbReference type="InterPro" id="IPR007922">
    <property type="entry name" value="DciA-like"/>
</dbReference>
<dbReference type="PANTHER" id="PTHR36456">
    <property type="entry name" value="UPF0232 PROTEIN SCO3875"/>
    <property type="match status" value="1"/>
</dbReference>
<organism evidence="1 2">
    <name type="scientific">Thalassobacterium maritimum</name>
    <dbReference type="NCBI Taxonomy" id="3041265"/>
    <lineage>
        <taxon>Bacteria</taxon>
        <taxon>Pseudomonadati</taxon>
        <taxon>Verrucomicrobiota</taxon>
        <taxon>Opitutia</taxon>
        <taxon>Puniceicoccales</taxon>
        <taxon>Coraliomargaritaceae</taxon>
        <taxon>Thalassobacterium</taxon>
    </lineage>
</organism>
<dbReference type="PANTHER" id="PTHR36456:SF1">
    <property type="entry name" value="UPF0232 PROTEIN SCO3875"/>
    <property type="match status" value="1"/>
</dbReference>
<comment type="caution">
    <text evidence="1">The sequence shown here is derived from an EMBL/GenBank/DDBJ whole genome shotgun (WGS) entry which is preliminary data.</text>
</comment>
<dbReference type="Proteomes" id="UP001225316">
    <property type="component" value="Unassembled WGS sequence"/>
</dbReference>
<dbReference type="EMBL" id="JARXHW010000016">
    <property type="protein sequence ID" value="MDQ8207572.1"/>
    <property type="molecule type" value="Genomic_DNA"/>
</dbReference>
<sequence length="121" mass="14133">MKFSKNIEDIIADFRGLPHTVSAASRREPTPLDNILDLLQEKYKLEKPSPERTLVENWEKIFGPSLCERCHPVRIKDERTLIISVTNQTLRSELQFMKRSFLKKIQALEHCSDIKDLVIRS</sequence>
<evidence type="ECO:0000313" key="2">
    <source>
        <dbReference type="Proteomes" id="UP001225316"/>
    </source>
</evidence>
<accession>A0ABU1AV91</accession>
<dbReference type="RefSeq" id="WP_308949756.1">
    <property type="nucleotide sequence ID" value="NZ_JARXHW010000016.1"/>
</dbReference>
<reference evidence="1 2" key="1">
    <citation type="submission" date="2023-04" db="EMBL/GenBank/DDBJ databases">
        <title>A novel bacteria isolated from coastal sediment.</title>
        <authorList>
            <person name="Liu X.-J."/>
            <person name="Du Z.-J."/>
        </authorList>
    </citation>
    <scope>NUCLEOTIDE SEQUENCE [LARGE SCALE GENOMIC DNA]</scope>
    <source>
        <strain evidence="1 2">SDUM461003</strain>
    </source>
</reference>
<evidence type="ECO:0000313" key="1">
    <source>
        <dbReference type="EMBL" id="MDQ8207572.1"/>
    </source>
</evidence>
<name>A0ABU1AV91_9BACT</name>
<proteinExistence type="predicted"/>